<sequence length="103" mass="12011">MARSVRLQQKLHSKYLVEVAGEVVLDDCLVEKLWALNRGDRFELNSRSFGFGPVQKYRLEYAITRGPIPGHWLYKEFDPKELTLFFTAKDFAGICHGWTLFDE</sequence>
<organism evidence="1 2">
    <name type="scientific">Pseudomonas koreensis</name>
    <dbReference type="NCBI Taxonomy" id="198620"/>
    <lineage>
        <taxon>Bacteria</taxon>
        <taxon>Pseudomonadati</taxon>
        <taxon>Pseudomonadota</taxon>
        <taxon>Gammaproteobacteria</taxon>
        <taxon>Pseudomonadales</taxon>
        <taxon>Pseudomonadaceae</taxon>
        <taxon>Pseudomonas</taxon>
    </lineage>
</organism>
<reference evidence="1 2" key="1">
    <citation type="submission" date="2019-02" db="EMBL/GenBank/DDBJ databases">
        <title>Genome of Pseudomonas korensis isolated from heavy metal contaminated environment.</title>
        <authorList>
            <person name="Ayangbenro A.S."/>
            <person name="Babalola O."/>
        </authorList>
    </citation>
    <scope>NUCLEOTIDE SEQUENCE [LARGE SCALE GENOMIC DNA]</scope>
    <source>
        <strain evidence="1 2">AB36</strain>
    </source>
</reference>
<evidence type="ECO:0000313" key="2">
    <source>
        <dbReference type="Proteomes" id="UP000291107"/>
    </source>
</evidence>
<dbReference type="AlphaFoldDB" id="A0A4Q4L0T3"/>
<evidence type="ECO:0000313" key="1">
    <source>
        <dbReference type="EMBL" id="RYM39599.1"/>
    </source>
</evidence>
<gene>
    <name evidence="1" type="ORF">EVS84_18780</name>
</gene>
<proteinExistence type="predicted"/>
<comment type="caution">
    <text evidence="1">The sequence shown here is derived from an EMBL/GenBank/DDBJ whole genome shotgun (WGS) entry which is preliminary data.</text>
</comment>
<dbReference type="Proteomes" id="UP000291107">
    <property type="component" value="Unassembled WGS sequence"/>
</dbReference>
<accession>A0A4Q4L0T3</accession>
<dbReference type="EMBL" id="SEUB01000007">
    <property type="protein sequence ID" value="RYM39599.1"/>
    <property type="molecule type" value="Genomic_DNA"/>
</dbReference>
<protein>
    <submittedName>
        <fullName evidence="1">Uncharacterized protein</fullName>
    </submittedName>
</protein>
<dbReference type="RefSeq" id="WP_122880606.1">
    <property type="nucleotide sequence ID" value="NZ_SEUB01000007.1"/>
</dbReference>
<name>A0A4Q4L0T3_9PSED</name>